<dbReference type="PROSITE" id="PS51782">
    <property type="entry name" value="LYSM"/>
    <property type="match status" value="1"/>
</dbReference>
<dbReference type="OrthoDB" id="1404170at2"/>
<organism evidence="6 7">
    <name type="scientific">Streptomyces tateyamensis</name>
    <dbReference type="NCBI Taxonomy" id="565073"/>
    <lineage>
        <taxon>Bacteria</taxon>
        <taxon>Bacillati</taxon>
        <taxon>Actinomycetota</taxon>
        <taxon>Actinomycetes</taxon>
        <taxon>Kitasatosporales</taxon>
        <taxon>Streptomycetaceae</taxon>
        <taxon>Streptomyces</taxon>
    </lineage>
</organism>
<feature type="chain" id="PRO_5015925634" evidence="4">
    <location>
        <begin position="42"/>
        <end position="290"/>
    </location>
</feature>
<feature type="signal peptide" evidence="4">
    <location>
        <begin position="1"/>
        <end position="41"/>
    </location>
</feature>
<comment type="caution">
    <text evidence="6">The sequence shown here is derived from an EMBL/GenBank/DDBJ whole genome shotgun (WGS) entry which is preliminary data.</text>
</comment>
<dbReference type="InterPro" id="IPR036779">
    <property type="entry name" value="LysM_dom_sf"/>
</dbReference>
<dbReference type="CDD" id="cd13925">
    <property type="entry name" value="RPF"/>
    <property type="match status" value="1"/>
</dbReference>
<feature type="region of interest" description="Disordered" evidence="3">
    <location>
        <begin position="124"/>
        <end position="246"/>
    </location>
</feature>
<keyword evidence="2" id="KW-0378">Hydrolase</keyword>
<dbReference type="InterPro" id="IPR052196">
    <property type="entry name" value="Bact_Kbp"/>
</dbReference>
<dbReference type="Gene3D" id="3.10.350.10">
    <property type="entry name" value="LysM domain"/>
    <property type="match status" value="1"/>
</dbReference>
<evidence type="ECO:0000256" key="4">
    <source>
        <dbReference type="SAM" id="SignalP"/>
    </source>
</evidence>
<reference evidence="6 7" key="1">
    <citation type="submission" date="2018-03" db="EMBL/GenBank/DDBJ databases">
        <title>Bioinformatic expansion and discovery of thiopeptide antibiotics.</title>
        <authorList>
            <person name="Schwalen C.J."/>
            <person name="Hudson G.A."/>
            <person name="Mitchell D.A."/>
        </authorList>
    </citation>
    <scope>NUCLEOTIDE SEQUENCE [LARGE SCALE GENOMIC DNA]</scope>
    <source>
        <strain evidence="6 7">ATCC 21389</strain>
    </source>
</reference>
<protein>
    <submittedName>
        <fullName evidence="6">Transglycosylase</fullName>
    </submittedName>
</protein>
<dbReference type="SUPFAM" id="SSF54106">
    <property type="entry name" value="LysM domain"/>
    <property type="match status" value="1"/>
</dbReference>
<dbReference type="GO" id="GO:0016787">
    <property type="term" value="F:hydrolase activity"/>
    <property type="evidence" value="ECO:0007669"/>
    <property type="project" value="UniProtKB-KW"/>
</dbReference>
<evidence type="ECO:0000259" key="5">
    <source>
        <dbReference type="PROSITE" id="PS51782"/>
    </source>
</evidence>
<evidence type="ECO:0000256" key="3">
    <source>
        <dbReference type="SAM" id="MobiDB-lite"/>
    </source>
</evidence>
<proteinExistence type="inferred from homology"/>
<keyword evidence="4" id="KW-0732">Signal</keyword>
<dbReference type="PANTHER" id="PTHR34700">
    <property type="entry name" value="POTASSIUM BINDING PROTEIN KBP"/>
    <property type="match status" value="1"/>
</dbReference>
<dbReference type="InterPro" id="IPR010618">
    <property type="entry name" value="RPF"/>
</dbReference>
<gene>
    <name evidence="6" type="ORF">C7C46_22275</name>
</gene>
<feature type="compositionally biased region" description="Low complexity" evidence="3">
    <location>
        <begin position="207"/>
        <end position="242"/>
    </location>
</feature>
<dbReference type="EMBL" id="PYBW01000083">
    <property type="protein sequence ID" value="PYC76371.1"/>
    <property type="molecule type" value="Genomic_DNA"/>
</dbReference>
<name>A0A2V4MYU1_9ACTN</name>
<sequence length="290" mass="28694">MVFSGSGRHRRPTQADKAVATATVVGAGLALPLLTATGAHAAQPATWDTVAQCETVGNWVADAGDGFYGGLHLTLRQWLTYGGDQYASVPSHATREQQIAVAERMLADLGPTAWGACATVPGSLNPPVPTPPATPGTPSAPGTPSTPGTPTTPAPGADQTPAPSTPAPAQPSTPPAASAPAPTTASPTPTAPGTDPATPAPVPAAAPPSYAAPGTPSAPVTQPAPAAPADPAGPTDPAAPGGYTVQSGDTLSQIAYSHHLDGWTGLYQQNASVLGANPDLIYPGQHLQLP</sequence>
<dbReference type="CDD" id="cd00118">
    <property type="entry name" value="LysM"/>
    <property type="match status" value="1"/>
</dbReference>
<comment type="similarity">
    <text evidence="1">Belongs to the transglycosylase family. Rpf subfamily.</text>
</comment>
<evidence type="ECO:0000313" key="6">
    <source>
        <dbReference type="EMBL" id="PYC76371.1"/>
    </source>
</evidence>
<accession>A0A2V4MYU1</accession>
<evidence type="ECO:0000313" key="7">
    <source>
        <dbReference type="Proteomes" id="UP000248039"/>
    </source>
</evidence>
<dbReference type="AlphaFoldDB" id="A0A2V4MYU1"/>
<feature type="compositionally biased region" description="Pro residues" evidence="3">
    <location>
        <begin position="124"/>
        <end position="135"/>
    </location>
</feature>
<dbReference type="InterPro" id="IPR018392">
    <property type="entry name" value="LysM"/>
</dbReference>
<feature type="compositionally biased region" description="Low complexity" evidence="3">
    <location>
        <begin position="136"/>
        <end position="162"/>
    </location>
</feature>
<dbReference type="SMART" id="SM00257">
    <property type="entry name" value="LysM"/>
    <property type="match status" value="1"/>
</dbReference>
<dbReference type="Gene3D" id="1.10.530.10">
    <property type="match status" value="1"/>
</dbReference>
<dbReference type="RefSeq" id="WP_110671674.1">
    <property type="nucleotide sequence ID" value="NZ_PYBW01000083.1"/>
</dbReference>
<dbReference type="Proteomes" id="UP000248039">
    <property type="component" value="Unassembled WGS sequence"/>
</dbReference>
<feature type="compositionally biased region" description="Low complexity" evidence="3">
    <location>
        <begin position="175"/>
        <end position="197"/>
    </location>
</feature>
<feature type="compositionally biased region" description="Pro residues" evidence="3">
    <location>
        <begin position="163"/>
        <end position="174"/>
    </location>
</feature>
<dbReference type="Pfam" id="PF01476">
    <property type="entry name" value="LysM"/>
    <property type="match status" value="1"/>
</dbReference>
<dbReference type="Pfam" id="PF06737">
    <property type="entry name" value="Transglycosylas"/>
    <property type="match status" value="1"/>
</dbReference>
<dbReference type="InterPro" id="IPR023346">
    <property type="entry name" value="Lysozyme-like_dom_sf"/>
</dbReference>
<dbReference type="PANTHER" id="PTHR34700:SF4">
    <property type="entry name" value="PHAGE-LIKE ELEMENT PBSX PROTEIN XKDP"/>
    <property type="match status" value="1"/>
</dbReference>
<evidence type="ECO:0000256" key="2">
    <source>
        <dbReference type="ARBA" id="ARBA00022801"/>
    </source>
</evidence>
<dbReference type="SUPFAM" id="SSF53955">
    <property type="entry name" value="Lysozyme-like"/>
    <property type="match status" value="1"/>
</dbReference>
<keyword evidence="7" id="KW-1185">Reference proteome</keyword>
<feature type="domain" description="LysM" evidence="5">
    <location>
        <begin position="241"/>
        <end position="289"/>
    </location>
</feature>
<evidence type="ECO:0000256" key="1">
    <source>
        <dbReference type="ARBA" id="ARBA00010830"/>
    </source>
</evidence>